<dbReference type="InterPro" id="IPR013655">
    <property type="entry name" value="PAS_fold_3"/>
</dbReference>
<dbReference type="STRING" id="767817.Desgi_2479"/>
<keyword evidence="3" id="KW-0597">Phosphoprotein</keyword>
<keyword evidence="12" id="KW-1185">Reference proteome</keyword>
<proteinExistence type="predicted"/>
<dbReference type="RefSeq" id="WP_006524755.1">
    <property type="nucleotide sequence ID" value="NC_021184.1"/>
</dbReference>
<keyword evidence="4" id="KW-0808">Transferase</keyword>
<dbReference type="InterPro" id="IPR001610">
    <property type="entry name" value="PAC"/>
</dbReference>
<feature type="domain" description="PAS" evidence="10">
    <location>
        <begin position="127"/>
        <end position="197"/>
    </location>
</feature>
<evidence type="ECO:0000256" key="7">
    <source>
        <dbReference type="ARBA" id="ARBA00022840"/>
    </source>
</evidence>
<dbReference type="Gene3D" id="3.30.565.10">
    <property type="entry name" value="Histidine kinase-like ATPase, C-terminal domain"/>
    <property type="match status" value="1"/>
</dbReference>
<evidence type="ECO:0000256" key="8">
    <source>
        <dbReference type="ARBA" id="ARBA00023012"/>
    </source>
</evidence>
<dbReference type="SMART" id="SM00388">
    <property type="entry name" value="HisKA"/>
    <property type="match status" value="1"/>
</dbReference>
<evidence type="ECO:0000256" key="1">
    <source>
        <dbReference type="ARBA" id="ARBA00000085"/>
    </source>
</evidence>
<organism evidence="11 12">
    <name type="scientific">Desulfoscipio gibsoniae DSM 7213</name>
    <dbReference type="NCBI Taxonomy" id="767817"/>
    <lineage>
        <taxon>Bacteria</taxon>
        <taxon>Bacillati</taxon>
        <taxon>Bacillota</taxon>
        <taxon>Clostridia</taxon>
        <taxon>Eubacteriales</taxon>
        <taxon>Desulfallaceae</taxon>
        <taxon>Desulfoscipio</taxon>
    </lineage>
</organism>
<dbReference type="PANTHER" id="PTHR43065">
    <property type="entry name" value="SENSOR HISTIDINE KINASE"/>
    <property type="match status" value="1"/>
</dbReference>
<dbReference type="Pfam" id="PF00512">
    <property type="entry name" value="HisKA"/>
    <property type="match status" value="1"/>
</dbReference>
<dbReference type="PROSITE" id="PS50109">
    <property type="entry name" value="HIS_KIN"/>
    <property type="match status" value="1"/>
</dbReference>
<dbReference type="eggNOG" id="COG3852">
    <property type="taxonomic scope" value="Bacteria"/>
</dbReference>
<dbReference type="InterPro" id="IPR005467">
    <property type="entry name" value="His_kinase_dom"/>
</dbReference>
<dbReference type="SUPFAM" id="SSF55785">
    <property type="entry name" value="PYP-like sensor domain (PAS domain)"/>
    <property type="match status" value="3"/>
</dbReference>
<dbReference type="Pfam" id="PF08447">
    <property type="entry name" value="PAS_3"/>
    <property type="match status" value="1"/>
</dbReference>
<dbReference type="CDD" id="cd00082">
    <property type="entry name" value="HisKA"/>
    <property type="match status" value="1"/>
</dbReference>
<evidence type="ECO:0000313" key="12">
    <source>
        <dbReference type="Proteomes" id="UP000013520"/>
    </source>
</evidence>
<dbReference type="SMART" id="SM00091">
    <property type="entry name" value="PAS"/>
    <property type="match status" value="3"/>
</dbReference>
<dbReference type="InterPro" id="IPR036097">
    <property type="entry name" value="HisK_dim/P_sf"/>
</dbReference>
<dbReference type="PRINTS" id="PR00344">
    <property type="entry name" value="BCTRLSENSOR"/>
</dbReference>
<dbReference type="SMART" id="SM00086">
    <property type="entry name" value="PAC"/>
    <property type="match status" value="3"/>
</dbReference>
<keyword evidence="8" id="KW-0902">Two-component regulatory system</keyword>
<dbReference type="PROSITE" id="PS50112">
    <property type="entry name" value="PAS"/>
    <property type="match status" value="2"/>
</dbReference>
<dbReference type="Gene3D" id="3.30.450.20">
    <property type="entry name" value="PAS domain"/>
    <property type="match status" value="3"/>
</dbReference>
<feature type="domain" description="Histidine kinase" evidence="9">
    <location>
        <begin position="387"/>
        <end position="591"/>
    </location>
</feature>
<dbReference type="Proteomes" id="UP000013520">
    <property type="component" value="Chromosome"/>
</dbReference>
<reference evidence="11 12" key="1">
    <citation type="submission" date="2012-01" db="EMBL/GenBank/DDBJ databases">
        <title>Complete sequence of Desulfotomaculum gibsoniae DSM 7213.</title>
        <authorList>
            <consortium name="US DOE Joint Genome Institute"/>
            <person name="Lucas S."/>
            <person name="Han J."/>
            <person name="Lapidus A."/>
            <person name="Cheng J.-F."/>
            <person name="Goodwin L."/>
            <person name="Pitluck S."/>
            <person name="Peters L."/>
            <person name="Ovchinnikova G."/>
            <person name="Teshima H."/>
            <person name="Detter J.C."/>
            <person name="Han C."/>
            <person name="Tapia R."/>
            <person name="Land M."/>
            <person name="Hauser L."/>
            <person name="Kyrpides N."/>
            <person name="Ivanova N."/>
            <person name="Pagani I."/>
            <person name="Parshina S."/>
            <person name="Plugge C."/>
            <person name="Muyzer G."/>
            <person name="Kuever J."/>
            <person name="Ivanova A."/>
            <person name="Nazina T."/>
            <person name="Klenk H.-P."/>
            <person name="Brambilla E."/>
            <person name="Spring S."/>
            <person name="Stams A.F."/>
            <person name="Woyke T."/>
        </authorList>
    </citation>
    <scope>NUCLEOTIDE SEQUENCE [LARGE SCALE GENOMIC DNA]</scope>
    <source>
        <strain evidence="11 12">DSM 7213</strain>
    </source>
</reference>
<keyword evidence="6 11" id="KW-0418">Kinase</keyword>
<dbReference type="EMBL" id="CP003273">
    <property type="protein sequence ID" value="AGL01889.1"/>
    <property type="molecule type" value="Genomic_DNA"/>
</dbReference>
<keyword evidence="7" id="KW-0067">ATP-binding</keyword>
<evidence type="ECO:0000256" key="2">
    <source>
        <dbReference type="ARBA" id="ARBA00012438"/>
    </source>
</evidence>
<dbReference type="InterPro" id="IPR035965">
    <property type="entry name" value="PAS-like_dom_sf"/>
</dbReference>
<dbReference type="InterPro" id="IPR003661">
    <property type="entry name" value="HisK_dim/P_dom"/>
</dbReference>
<dbReference type="PANTHER" id="PTHR43065:SF46">
    <property type="entry name" value="C4-DICARBOXYLATE TRANSPORT SENSOR PROTEIN DCTB"/>
    <property type="match status" value="1"/>
</dbReference>
<dbReference type="OrthoDB" id="505470at2"/>
<evidence type="ECO:0000256" key="5">
    <source>
        <dbReference type="ARBA" id="ARBA00022741"/>
    </source>
</evidence>
<dbReference type="InterPro" id="IPR004358">
    <property type="entry name" value="Sig_transdc_His_kin-like_C"/>
</dbReference>
<dbReference type="SUPFAM" id="SSF55874">
    <property type="entry name" value="ATPase domain of HSP90 chaperone/DNA topoisomerase II/histidine kinase"/>
    <property type="match status" value="1"/>
</dbReference>
<dbReference type="SMART" id="SM00387">
    <property type="entry name" value="HATPase_c"/>
    <property type="match status" value="1"/>
</dbReference>
<comment type="catalytic activity">
    <reaction evidence="1">
        <text>ATP + protein L-histidine = ADP + protein N-phospho-L-histidine.</text>
        <dbReference type="EC" id="2.7.13.3"/>
    </reaction>
</comment>
<dbReference type="Gene3D" id="1.10.287.130">
    <property type="match status" value="1"/>
</dbReference>
<name>R4KH04_9FIRM</name>
<dbReference type="NCBIfam" id="TIGR00229">
    <property type="entry name" value="sensory_box"/>
    <property type="match status" value="2"/>
</dbReference>
<sequence length="606" mass="69127">MTTTKASMDKILELAFDHTISPMAILDKNFNFIKVNEAYTKADNREVSEFSGRNHFDLYPSDCISIFEEAIKTKKVYQAFAKPFVYEKNPERGVTYWDWTLVPIIGDTDEVEYLILTLKDVTASERAKIEIENFLELSNDLMCITDCEPSFKRTNPAFMQILGYTKEDLINKKIIDFVHHNDKEKLILAKKEAIATGKLVANLIVKIRCRNGTYKWIEWSCVPEIGLNNFYCIGRDITEHEKNQENLLLMKERFSKAFNASPSLMIIYEFKTGRIIDANKSFLQTTGYKLDEVLGHTSLELKLWPKTKQRELIRSKILKKGHVNNHEIKFYSKSGAIHIGLYSAELLKINNKTYALASINDITEVKKVEKEMAKLDRLNLVGQMAAGIGHEVRNPMTTVRGFLQLISSKKESTKYKNYYDLMIDELDRANSIITEFLSLAKHKPDNLQNNNLNKIIKNIYPLIEAEARRQDKFFSLDLDEIPEALLNENEIRQLVLNLVHNGLEAMSTGGKLTIKTSIDLNEVVLSVSDEGPGIDPEVLEKIGTPFFTTKCNGTGLGLAVCYSIVKRHNAIVNITTSPKGTTFHVRFRNPLVCSSNYERISHIQEG</sequence>
<dbReference type="KEGG" id="dgi:Desgi_2479"/>
<evidence type="ECO:0000259" key="9">
    <source>
        <dbReference type="PROSITE" id="PS50109"/>
    </source>
</evidence>
<dbReference type="InterPro" id="IPR013656">
    <property type="entry name" value="PAS_4"/>
</dbReference>
<dbReference type="AlphaFoldDB" id="R4KH04"/>
<dbReference type="HOGENOM" id="CLU_000445_114_39_9"/>
<dbReference type="SUPFAM" id="SSF47384">
    <property type="entry name" value="Homodimeric domain of signal transducing histidine kinase"/>
    <property type="match status" value="1"/>
</dbReference>
<dbReference type="Pfam" id="PF02518">
    <property type="entry name" value="HATPase_c"/>
    <property type="match status" value="1"/>
</dbReference>
<dbReference type="Pfam" id="PF08448">
    <property type="entry name" value="PAS_4"/>
    <property type="match status" value="1"/>
</dbReference>
<dbReference type="Pfam" id="PF13426">
    <property type="entry name" value="PAS_9"/>
    <property type="match status" value="1"/>
</dbReference>
<keyword evidence="5" id="KW-0547">Nucleotide-binding</keyword>
<dbReference type="GO" id="GO:0000155">
    <property type="term" value="F:phosphorelay sensor kinase activity"/>
    <property type="evidence" value="ECO:0007669"/>
    <property type="project" value="InterPro"/>
</dbReference>
<evidence type="ECO:0000256" key="4">
    <source>
        <dbReference type="ARBA" id="ARBA00022679"/>
    </source>
</evidence>
<feature type="domain" description="PAS" evidence="10">
    <location>
        <begin position="250"/>
        <end position="299"/>
    </location>
</feature>
<dbReference type="GO" id="GO:0005524">
    <property type="term" value="F:ATP binding"/>
    <property type="evidence" value="ECO:0007669"/>
    <property type="project" value="UniProtKB-KW"/>
</dbReference>
<dbReference type="InterPro" id="IPR000014">
    <property type="entry name" value="PAS"/>
</dbReference>
<evidence type="ECO:0000313" key="11">
    <source>
        <dbReference type="EMBL" id="AGL01889.1"/>
    </source>
</evidence>
<dbReference type="EC" id="2.7.13.3" evidence="2"/>
<evidence type="ECO:0000256" key="6">
    <source>
        <dbReference type="ARBA" id="ARBA00022777"/>
    </source>
</evidence>
<dbReference type="CDD" id="cd00130">
    <property type="entry name" value="PAS"/>
    <property type="match status" value="3"/>
</dbReference>
<dbReference type="InterPro" id="IPR036890">
    <property type="entry name" value="HATPase_C_sf"/>
</dbReference>
<evidence type="ECO:0000256" key="3">
    <source>
        <dbReference type="ARBA" id="ARBA00022553"/>
    </source>
</evidence>
<gene>
    <name evidence="11" type="ORF">Desgi_2479</name>
</gene>
<accession>R4KH04</accession>
<dbReference type="eggNOG" id="COG2202">
    <property type="taxonomic scope" value="Bacteria"/>
</dbReference>
<dbReference type="InterPro" id="IPR003594">
    <property type="entry name" value="HATPase_dom"/>
</dbReference>
<evidence type="ECO:0000259" key="10">
    <source>
        <dbReference type="PROSITE" id="PS50112"/>
    </source>
</evidence>
<protein>
    <recommendedName>
        <fullName evidence="2">histidine kinase</fullName>
        <ecNumber evidence="2">2.7.13.3</ecNumber>
    </recommendedName>
</protein>